<dbReference type="AlphaFoldDB" id="A0A8H6V689"/>
<evidence type="ECO:0000256" key="1">
    <source>
        <dbReference type="ARBA" id="ARBA00022723"/>
    </source>
</evidence>
<evidence type="ECO:0008006" key="11">
    <source>
        <dbReference type="Google" id="ProtNLM"/>
    </source>
</evidence>
<keyword evidence="1" id="KW-0479">Metal-binding</keyword>
<keyword evidence="2" id="KW-0862">Zinc</keyword>
<evidence type="ECO:0000256" key="4">
    <source>
        <dbReference type="ARBA" id="ARBA00023125"/>
    </source>
</evidence>
<dbReference type="InterPro" id="IPR001138">
    <property type="entry name" value="Zn2Cys6_DnaBD"/>
</dbReference>
<dbReference type="GO" id="GO:0000981">
    <property type="term" value="F:DNA-binding transcription factor activity, RNA polymerase II-specific"/>
    <property type="evidence" value="ECO:0007669"/>
    <property type="project" value="InterPro"/>
</dbReference>
<dbReference type="Gene3D" id="4.10.240.10">
    <property type="entry name" value="Zn(2)-C6 fungal-type DNA-binding domain"/>
    <property type="match status" value="1"/>
</dbReference>
<feature type="domain" description="NADPH-dependent FMN reductase-like" evidence="8">
    <location>
        <begin position="5"/>
        <end position="151"/>
    </location>
</feature>
<keyword evidence="10" id="KW-1185">Reference proteome</keyword>
<dbReference type="InterPro" id="IPR036864">
    <property type="entry name" value="Zn2-C6_fun-type_DNA-bd_sf"/>
</dbReference>
<dbReference type="PANTHER" id="PTHR36206:SF4">
    <property type="entry name" value="HYPOTHETICAL CONSERVED PROTEIN (EUROFUNG)-RELATED"/>
    <property type="match status" value="1"/>
</dbReference>
<dbReference type="InterPro" id="IPR029039">
    <property type="entry name" value="Flavoprotein-like_sf"/>
</dbReference>
<dbReference type="InterPro" id="IPR021858">
    <property type="entry name" value="Fun_TF"/>
</dbReference>
<dbReference type="Proteomes" id="UP000641853">
    <property type="component" value="Unassembled WGS sequence"/>
</dbReference>
<reference evidence="9" key="1">
    <citation type="submission" date="2020-06" db="EMBL/GenBank/DDBJ databases">
        <title>Draft genome sequences of strains closely related to Aspergillus parafelis and Aspergillus hiratsukae.</title>
        <authorList>
            <person name="Dos Santos R.A.C."/>
            <person name="Rivero-Menendez O."/>
            <person name="Steenwyk J.L."/>
            <person name="Mead M.E."/>
            <person name="Goldman G.H."/>
            <person name="Alastruey-Izquierdo A."/>
            <person name="Rokas A."/>
        </authorList>
    </citation>
    <scope>NUCLEOTIDE SEQUENCE</scope>
    <source>
        <strain evidence="9">CNM-CM7691</strain>
    </source>
</reference>
<keyword evidence="3" id="KW-0805">Transcription regulation</keyword>
<keyword evidence="4" id="KW-0238">DNA-binding</keyword>
<dbReference type="Gene3D" id="3.40.50.360">
    <property type="match status" value="1"/>
</dbReference>
<evidence type="ECO:0000256" key="3">
    <source>
        <dbReference type="ARBA" id="ARBA00023015"/>
    </source>
</evidence>
<dbReference type="Pfam" id="PF11951">
    <property type="entry name" value="Fungal_trans_2"/>
    <property type="match status" value="1"/>
</dbReference>
<accession>A0A8H6V689</accession>
<dbReference type="InterPro" id="IPR005025">
    <property type="entry name" value="FMN_Rdtase-like_dom"/>
</dbReference>
<dbReference type="EMBL" id="JACBAG010001864">
    <property type="protein sequence ID" value="KAF7179307.1"/>
    <property type="molecule type" value="Genomic_DNA"/>
</dbReference>
<dbReference type="Pfam" id="PF03358">
    <property type="entry name" value="FMN_red"/>
    <property type="match status" value="1"/>
</dbReference>
<dbReference type="CDD" id="cd00067">
    <property type="entry name" value="GAL4"/>
    <property type="match status" value="1"/>
</dbReference>
<dbReference type="GO" id="GO:0008270">
    <property type="term" value="F:zinc ion binding"/>
    <property type="evidence" value="ECO:0007669"/>
    <property type="project" value="InterPro"/>
</dbReference>
<evidence type="ECO:0000259" key="7">
    <source>
        <dbReference type="Pfam" id="PF00172"/>
    </source>
</evidence>
<comment type="caution">
    <text evidence="9">The sequence shown here is derived from an EMBL/GenBank/DDBJ whole genome shotgun (WGS) entry which is preliminary data.</text>
</comment>
<evidence type="ECO:0000256" key="2">
    <source>
        <dbReference type="ARBA" id="ARBA00022833"/>
    </source>
</evidence>
<dbReference type="GO" id="GO:0016491">
    <property type="term" value="F:oxidoreductase activity"/>
    <property type="evidence" value="ECO:0007669"/>
    <property type="project" value="InterPro"/>
</dbReference>
<protein>
    <recommendedName>
        <fullName evidence="11">NADPH-dependent FMN reductase-like domain-containing protein</fullName>
    </recommendedName>
</protein>
<evidence type="ECO:0000256" key="5">
    <source>
        <dbReference type="ARBA" id="ARBA00023163"/>
    </source>
</evidence>
<evidence type="ECO:0000259" key="8">
    <source>
        <dbReference type="Pfam" id="PF03358"/>
    </source>
</evidence>
<dbReference type="GO" id="GO:0003677">
    <property type="term" value="F:DNA binding"/>
    <property type="evidence" value="ECO:0007669"/>
    <property type="project" value="UniProtKB-KW"/>
</dbReference>
<dbReference type="SUPFAM" id="SSF52218">
    <property type="entry name" value="Flavoproteins"/>
    <property type="match status" value="1"/>
</dbReference>
<organism evidence="9 10">
    <name type="scientific">Aspergillus felis</name>
    <dbReference type="NCBI Taxonomy" id="1287682"/>
    <lineage>
        <taxon>Eukaryota</taxon>
        <taxon>Fungi</taxon>
        <taxon>Dikarya</taxon>
        <taxon>Ascomycota</taxon>
        <taxon>Pezizomycotina</taxon>
        <taxon>Eurotiomycetes</taxon>
        <taxon>Eurotiomycetidae</taxon>
        <taxon>Eurotiales</taxon>
        <taxon>Aspergillaceae</taxon>
        <taxon>Aspergillus</taxon>
        <taxon>Aspergillus subgen. Fumigati</taxon>
    </lineage>
</organism>
<dbReference type="PANTHER" id="PTHR36206">
    <property type="entry name" value="ASPERCRYPTIN BIOSYNTHESIS CLUSTER-SPECIFIC TRANSCRIPTION REGULATOR ATNN-RELATED"/>
    <property type="match status" value="1"/>
</dbReference>
<gene>
    <name evidence="9" type="ORF">CNMCM7691_008240</name>
</gene>
<dbReference type="SUPFAM" id="SSF57701">
    <property type="entry name" value="Zn2/Cys6 DNA-binding domain"/>
    <property type="match status" value="1"/>
</dbReference>
<proteinExistence type="predicted"/>
<feature type="domain" description="Zn(2)-C6 fungal-type" evidence="7">
    <location>
        <begin position="207"/>
        <end position="236"/>
    </location>
</feature>
<evidence type="ECO:0000256" key="6">
    <source>
        <dbReference type="ARBA" id="ARBA00023242"/>
    </source>
</evidence>
<keyword evidence="6" id="KW-0539">Nucleus</keyword>
<keyword evidence="5" id="KW-0804">Transcription</keyword>
<dbReference type="Pfam" id="PF00172">
    <property type="entry name" value="Zn_clus"/>
    <property type="match status" value="1"/>
</dbReference>
<evidence type="ECO:0000313" key="9">
    <source>
        <dbReference type="EMBL" id="KAF7179307.1"/>
    </source>
</evidence>
<evidence type="ECO:0000313" key="10">
    <source>
        <dbReference type="Proteomes" id="UP000641853"/>
    </source>
</evidence>
<sequence length="725" mass="82160">MLTPTIGIIVCSQRVPRSGLQITNFVLNSIQKAYPTANLRLIDLATWNLPMYNEPGIPSFITSPDGYTHELTRKWSEEIASHAGFIFVTPQYNWGYPASIKNAIDYLFHEWTGKPAMIVSYGGHGGGKAAQQLLQVLQGLRMQPVEPLVALAFPTKEFTGRAARGEDLGMMEDESIWKDGREQILTAFQLDRERVWKIILAIIVEIRHVKCDEQQPECLQCVKTGRKCDGYDPKQTNPQSQQRAVVDPVPVARTKPSADQRLVLRPGTREERQYIEFFCTRTSRALSGFFDSDLWGYFLPQLSHSEAAIRHAVIALGALHQHLHVILSKDKHDPGRKIAPENEQFIIQQYNSAIRHLVAQMSSANQVPHLTLIACCLFVCLEILSGQGSKALDHIEAGLKILQRWENDPNGKLQSEGITRELTYTVIRWNTQLSKHGRKMIALNLSQLDTAESVGGSETWTEISTARNSLDVLINRAMSFVEAVGIDRKTRGSPWQVRRQQALLQDFAAWLSAFNCLMKRCGRRLKKTDPRGPVLLRLHHHTNQILVAVALSRDELIFDELDDDFRAIVSYAEELIELNASLDKDSVLTIFSLETGLISSLCYTASKCRNPLLRRKAISLLYRCPQKEGLWSMQQYAILSRIIVQIEEAVVAHLPLEQRIPEDRHRVYTAHIENRNCRSCQLVLRHMPEAGDGEWHYRVRDVDFSAEVEAEDPNFFTEAGISSEV</sequence>
<name>A0A8H6V689_9EURO</name>
<dbReference type="InterPro" id="IPR052360">
    <property type="entry name" value="Transcr_Regulatory_Proteins"/>
</dbReference>